<evidence type="ECO:0008006" key="2">
    <source>
        <dbReference type="Google" id="ProtNLM"/>
    </source>
</evidence>
<proteinExistence type="predicted"/>
<dbReference type="EMBL" id="BARS01035977">
    <property type="protein sequence ID" value="GAG24629.1"/>
    <property type="molecule type" value="Genomic_DNA"/>
</dbReference>
<organism evidence="1">
    <name type="scientific">marine sediment metagenome</name>
    <dbReference type="NCBI Taxonomy" id="412755"/>
    <lineage>
        <taxon>unclassified sequences</taxon>
        <taxon>metagenomes</taxon>
        <taxon>ecological metagenomes</taxon>
    </lineage>
</organism>
<evidence type="ECO:0000313" key="1">
    <source>
        <dbReference type="EMBL" id="GAG24629.1"/>
    </source>
</evidence>
<name>X0W1G1_9ZZZZ</name>
<comment type="caution">
    <text evidence="1">The sequence shown here is derived from an EMBL/GenBank/DDBJ whole genome shotgun (WGS) entry which is preliminary data.</text>
</comment>
<feature type="non-terminal residue" evidence="1">
    <location>
        <position position="186"/>
    </location>
</feature>
<sequence>MSKLKPQLRPGLFLPGIILSFLAGSALSEEALRVASYDIEVQLQLAEKSLSAREHIRYTNHSDYLIDTLYFSLYPNAFRDENSLFLRGYEKLRKRCKRENNWASLDIKRIVLGSDQLDLSSQLMPLSEHDMTVVKLPLAQSLRPRESLDIHIEFDVKLPEVIDRLGYRGDNFIIAQWFPKLGVFEG</sequence>
<reference evidence="1" key="1">
    <citation type="journal article" date="2014" name="Front. Microbiol.">
        <title>High frequency of phylogenetically diverse reductive dehalogenase-homologous genes in deep subseafloor sedimentary metagenomes.</title>
        <authorList>
            <person name="Kawai M."/>
            <person name="Futagami T."/>
            <person name="Toyoda A."/>
            <person name="Takaki Y."/>
            <person name="Nishi S."/>
            <person name="Hori S."/>
            <person name="Arai W."/>
            <person name="Tsubouchi T."/>
            <person name="Morono Y."/>
            <person name="Uchiyama I."/>
            <person name="Ito T."/>
            <person name="Fujiyama A."/>
            <person name="Inagaki F."/>
            <person name="Takami H."/>
        </authorList>
    </citation>
    <scope>NUCLEOTIDE SEQUENCE</scope>
    <source>
        <strain evidence="1">Expedition CK06-06</strain>
    </source>
</reference>
<gene>
    <name evidence="1" type="ORF">S01H1_55352</name>
</gene>
<protein>
    <recommendedName>
        <fullName evidence="2">DUF4390 domain-containing protein</fullName>
    </recommendedName>
</protein>
<accession>X0W1G1</accession>
<dbReference type="AlphaFoldDB" id="X0W1G1"/>